<dbReference type="Pfam" id="PF01735">
    <property type="entry name" value="PLA2_B"/>
    <property type="match status" value="1"/>
</dbReference>
<dbReference type="Gene3D" id="3.40.1090.10">
    <property type="entry name" value="Cytosolic phospholipase A2 catalytic domain"/>
    <property type="match status" value="1"/>
</dbReference>
<keyword evidence="4" id="KW-0732">Signal</keyword>
<feature type="domain" description="PLA2c" evidence="5">
    <location>
        <begin position="132"/>
        <end position="178"/>
    </location>
</feature>
<dbReference type="GO" id="GO:0046475">
    <property type="term" value="P:glycerophospholipid catabolic process"/>
    <property type="evidence" value="ECO:0007669"/>
    <property type="project" value="TreeGrafter"/>
</dbReference>
<keyword evidence="2" id="KW-0443">Lipid metabolism</keyword>
<evidence type="ECO:0000256" key="4">
    <source>
        <dbReference type="SAM" id="SignalP"/>
    </source>
</evidence>
<organism evidence="6 7">
    <name type="scientific">Triparma columacea</name>
    <dbReference type="NCBI Taxonomy" id="722753"/>
    <lineage>
        <taxon>Eukaryota</taxon>
        <taxon>Sar</taxon>
        <taxon>Stramenopiles</taxon>
        <taxon>Ochrophyta</taxon>
        <taxon>Bolidophyceae</taxon>
        <taxon>Parmales</taxon>
        <taxon>Triparmaceae</taxon>
        <taxon>Triparma</taxon>
    </lineage>
</organism>
<dbReference type="OrthoDB" id="4084751at2759"/>
<dbReference type="Proteomes" id="UP001165065">
    <property type="component" value="Unassembled WGS sequence"/>
</dbReference>
<dbReference type="InterPro" id="IPR002642">
    <property type="entry name" value="LysoPLipase_cat_dom"/>
</dbReference>
<evidence type="ECO:0000313" key="6">
    <source>
        <dbReference type="EMBL" id="GMI40022.1"/>
    </source>
</evidence>
<protein>
    <recommendedName>
        <fullName evidence="5">PLA2c domain-containing protein</fullName>
    </recommendedName>
</protein>
<feature type="region of interest" description="Disordered" evidence="3">
    <location>
        <begin position="29"/>
        <end position="57"/>
    </location>
</feature>
<accession>A0A9W7L896</accession>
<dbReference type="InterPro" id="IPR016035">
    <property type="entry name" value="Acyl_Trfase/lysoPLipase"/>
</dbReference>
<comment type="caution">
    <text evidence="6">The sequence shown here is derived from an EMBL/GenBank/DDBJ whole genome shotgun (WGS) entry which is preliminary data.</text>
</comment>
<dbReference type="SUPFAM" id="SSF52151">
    <property type="entry name" value="FabD/lysophospholipase-like"/>
    <property type="match status" value="1"/>
</dbReference>
<dbReference type="GO" id="GO:0005829">
    <property type="term" value="C:cytosol"/>
    <property type="evidence" value="ECO:0007669"/>
    <property type="project" value="TreeGrafter"/>
</dbReference>
<reference evidence="7" key="1">
    <citation type="journal article" date="2023" name="Commun. Biol.">
        <title>Genome analysis of Parmales, the sister group of diatoms, reveals the evolutionary specialization of diatoms from phago-mixotrophs to photoautotrophs.</title>
        <authorList>
            <person name="Ban H."/>
            <person name="Sato S."/>
            <person name="Yoshikawa S."/>
            <person name="Yamada K."/>
            <person name="Nakamura Y."/>
            <person name="Ichinomiya M."/>
            <person name="Sato N."/>
            <person name="Blanc-Mathieu R."/>
            <person name="Endo H."/>
            <person name="Kuwata A."/>
            <person name="Ogata H."/>
        </authorList>
    </citation>
    <scope>NUCLEOTIDE SEQUENCE [LARGE SCALE GENOMIC DNA]</scope>
</reference>
<feature type="chain" id="PRO_5040989444" description="PLA2c domain-containing protein" evidence="4">
    <location>
        <begin position="23"/>
        <end position="646"/>
    </location>
</feature>
<dbReference type="PANTHER" id="PTHR10728">
    <property type="entry name" value="CYTOSOLIC PHOSPHOLIPASE A2"/>
    <property type="match status" value="1"/>
</dbReference>
<dbReference type="AlphaFoldDB" id="A0A9W7L896"/>
<dbReference type="PANTHER" id="PTHR10728:SF40">
    <property type="entry name" value="PATATIN FAMILY PROTEIN"/>
    <property type="match status" value="1"/>
</dbReference>
<proteinExistence type="predicted"/>
<sequence length="646" mass="70382">MTARLLLITILMVTTLVAPIDSQIVKTKVYSPSTETPSSYSSTSSQTPSASRSRNSEMRKAIVAATGDSETDDSPHPLLSFVLEFNDQVEMSRAQEQSSRGENNAHASLASKFPEYVYLPRYNLTETKSNSAIAFSGGGSRAFLCAAGYTAGLRNAGLLSKARYMAGISGGNWFVNSYVYRGSKQNEDVGAFLGEVASPEDCTMDKLGEMDKLCIRSFARKPCILDIAAAYIEGIPPYIAWVRGIYETYLQGAGVKKGAPVAWDAVDAADFVERNPSAGYAIEDFTTVADPVNDPFPLIGFSLIGPTEQAPFAPFKRTLTMVESTPVATGVSNSQIISYKSRDRDKGTVEKTVGGFIETAAFGSELIKDNGDGTADVDITSSGPWTAELNAAASSMAPEAFFSLTTSGIADYLGFHANYFAPGAGGDADTFNDDFLLADGGDLENVNLISFLLRGVEKIVLFMDFELPLSPYEKYNPWTRLPTPEDVEDLPSYFGIPQIPQDVEDWFDYFGQDFSKNKVFRTIHYPHVVRELQKAQATGNGAVATVKLTTVDNDWWGVKGGQEVQVTFVYLSKATEFEDALPDEVKEVVATGTNDPTDLIQDGPFKYFPHYSTGAAEITYKQANLLANMCAWVVEKNIEVFRKALE</sequence>
<keyword evidence="1" id="KW-0378">Hydrolase</keyword>
<dbReference type="GO" id="GO:0004623">
    <property type="term" value="F:phospholipase A2 activity"/>
    <property type="evidence" value="ECO:0007669"/>
    <property type="project" value="TreeGrafter"/>
</dbReference>
<evidence type="ECO:0000259" key="5">
    <source>
        <dbReference type="Pfam" id="PF01735"/>
    </source>
</evidence>
<gene>
    <name evidence="6" type="ORF">TrCOL_g2029</name>
</gene>
<evidence type="ECO:0000313" key="7">
    <source>
        <dbReference type="Proteomes" id="UP001165065"/>
    </source>
</evidence>
<keyword evidence="7" id="KW-1185">Reference proteome</keyword>
<feature type="compositionally biased region" description="Low complexity" evidence="3">
    <location>
        <begin position="31"/>
        <end position="53"/>
    </location>
</feature>
<evidence type="ECO:0000256" key="1">
    <source>
        <dbReference type="ARBA" id="ARBA00022801"/>
    </source>
</evidence>
<name>A0A9W7L896_9STRA</name>
<feature type="signal peptide" evidence="4">
    <location>
        <begin position="1"/>
        <end position="22"/>
    </location>
</feature>
<dbReference type="EMBL" id="BRYA01001170">
    <property type="protein sequence ID" value="GMI40022.1"/>
    <property type="molecule type" value="Genomic_DNA"/>
</dbReference>
<evidence type="ECO:0000256" key="2">
    <source>
        <dbReference type="ARBA" id="ARBA00023098"/>
    </source>
</evidence>
<evidence type="ECO:0000256" key="3">
    <source>
        <dbReference type="SAM" id="MobiDB-lite"/>
    </source>
</evidence>